<evidence type="ECO:0000313" key="1">
    <source>
        <dbReference type="EMBL" id="MEB3102968.1"/>
    </source>
</evidence>
<dbReference type="EMBL" id="JAYJLD010000025">
    <property type="protein sequence ID" value="MEB3102968.1"/>
    <property type="molecule type" value="Genomic_DNA"/>
</dbReference>
<keyword evidence="2" id="KW-1185">Reference proteome</keyword>
<name>A0ABU5ZKD3_9BACL</name>
<organism evidence="1 2">
    <name type="scientific">Ferviditalea candida</name>
    <dbReference type="NCBI Taxonomy" id="3108399"/>
    <lineage>
        <taxon>Bacteria</taxon>
        <taxon>Bacillati</taxon>
        <taxon>Bacillota</taxon>
        <taxon>Bacilli</taxon>
        <taxon>Bacillales</taxon>
        <taxon>Paenibacillaceae</taxon>
        <taxon>Ferviditalea</taxon>
    </lineage>
</organism>
<dbReference type="RefSeq" id="WP_371755091.1">
    <property type="nucleotide sequence ID" value="NZ_JAYJLD010000025.1"/>
</dbReference>
<dbReference type="Proteomes" id="UP001310386">
    <property type="component" value="Unassembled WGS sequence"/>
</dbReference>
<evidence type="ECO:0000313" key="2">
    <source>
        <dbReference type="Proteomes" id="UP001310386"/>
    </source>
</evidence>
<reference evidence="1" key="1">
    <citation type="submission" date="2023-12" db="EMBL/GenBank/DDBJ databases">
        <title>Fervidustalea candida gen. nov., sp. nov., a novel member of the family Paenibacillaceae isolated from a geothermal area.</title>
        <authorList>
            <person name="Li W.-J."/>
            <person name="Jiao J.-Y."/>
            <person name="Chen Y."/>
        </authorList>
    </citation>
    <scope>NUCLEOTIDE SEQUENCE</scope>
    <source>
        <strain evidence="1">SYSU GA230002</strain>
    </source>
</reference>
<evidence type="ECO:0008006" key="3">
    <source>
        <dbReference type="Google" id="ProtNLM"/>
    </source>
</evidence>
<accession>A0ABU5ZKD3</accession>
<gene>
    <name evidence="1" type="ORF">VF724_15025</name>
</gene>
<protein>
    <recommendedName>
        <fullName evidence="3">Transposase</fullName>
    </recommendedName>
</protein>
<sequence>MPPEPGEHPTIARDPEYKRHGTLSLLAGIDLVTGQVIGAVEDRHRSKEFVDFLKKLDSIYDPMVRG</sequence>
<proteinExistence type="predicted"/>
<comment type="caution">
    <text evidence="1">The sequence shown here is derived from an EMBL/GenBank/DDBJ whole genome shotgun (WGS) entry which is preliminary data.</text>
</comment>